<comment type="caution">
    <text evidence="1">The sequence shown here is derived from an EMBL/GenBank/DDBJ whole genome shotgun (WGS) entry which is preliminary data.</text>
</comment>
<proteinExistence type="predicted"/>
<name>A0ABN1ZHC1_9MICO</name>
<protein>
    <submittedName>
        <fullName evidence="1">Uncharacterized protein</fullName>
    </submittedName>
</protein>
<dbReference type="Proteomes" id="UP001501742">
    <property type="component" value="Unassembled WGS sequence"/>
</dbReference>
<dbReference type="EMBL" id="BAAAJX010000020">
    <property type="protein sequence ID" value="GAA1494977.1"/>
    <property type="molecule type" value="Genomic_DNA"/>
</dbReference>
<keyword evidence="2" id="KW-1185">Reference proteome</keyword>
<sequence>MIVLDGITQDNRRTWSRLTRLHTATVGLPLQTSRVDDDDLRREDTSALV</sequence>
<dbReference type="RefSeq" id="WP_204608217.1">
    <property type="nucleotide sequence ID" value="NZ_BAAAJX010000020.1"/>
</dbReference>
<reference evidence="1 2" key="1">
    <citation type="journal article" date="2019" name="Int. J. Syst. Evol. Microbiol.">
        <title>The Global Catalogue of Microorganisms (GCM) 10K type strain sequencing project: providing services to taxonomists for standard genome sequencing and annotation.</title>
        <authorList>
            <consortium name="The Broad Institute Genomics Platform"/>
            <consortium name="The Broad Institute Genome Sequencing Center for Infectious Disease"/>
            <person name="Wu L."/>
            <person name="Ma J."/>
        </authorList>
    </citation>
    <scope>NUCLEOTIDE SEQUENCE [LARGE SCALE GENOMIC DNA]</scope>
    <source>
        <strain evidence="1 2">JCM 12140</strain>
    </source>
</reference>
<gene>
    <name evidence="1" type="ORF">GCM10009627_33230</name>
</gene>
<organism evidence="1 2">
    <name type="scientific">Curtobacterium herbarum</name>
    <dbReference type="NCBI Taxonomy" id="150122"/>
    <lineage>
        <taxon>Bacteria</taxon>
        <taxon>Bacillati</taxon>
        <taxon>Actinomycetota</taxon>
        <taxon>Actinomycetes</taxon>
        <taxon>Micrococcales</taxon>
        <taxon>Microbacteriaceae</taxon>
        <taxon>Curtobacterium</taxon>
    </lineage>
</organism>
<accession>A0ABN1ZHC1</accession>
<evidence type="ECO:0000313" key="2">
    <source>
        <dbReference type="Proteomes" id="UP001501742"/>
    </source>
</evidence>
<evidence type="ECO:0000313" key="1">
    <source>
        <dbReference type="EMBL" id="GAA1494977.1"/>
    </source>
</evidence>